<evidence type="ECO:0008006" key="4">
    <source>
        <dbReference type="Google" id="ProtNLM"/>
    </source>
</evidence>
<evidence type="ECO:0000313" key="3">
    <source>
        <dbReference type="Proteomes" id="UP000018467"/>
    </source>
</evidence>
<reference evidence="3" key="2">
    <citation type="journal article" date="2014" name="Nat. Commun.">
        <title>The cavefish genome reveals candidate genes for eye loss.</title>
        <authorList>
            <person name="McGaugh S.E."/>
            <person name="Gross J.B."/>
            <person name="Aken B."/>
            <person name="Blin M."/>
            <person name="Borowsky R."/>
            <person name="Chalopin D."/>
            <person name="Hinaux H."/>
            <person name="Jeffery W.R."/>
            <person name="Keene A."/>
            <person name="Ma L."/>
            <person name="Minx P."/>
            <person name="Murphy D."/>
            <person name="O'Quin K.E."/>
            <person name="Retaux S."/>
            <person name="Rohner N."/>
            <person name="Searle S.M."/>
            <person name="Stahl B.A."/>
            <person name="Tabin C."/>
            <person name="Volff J.N."/>
            <person name="Yoshizawa M."/>
            <person name="Warren W.C."/>
        </authorList>
    </citation>
    <scope>NUCLEOTIDE SEQUENCE [LARGE SCALE GENOMIC DNA]</scope>
    <source>
        <strain evidence="3">female</strain>
    </source>
</reference>
<feature type="signal peptide" evidence="1">
    <location>
        <begin position="1"/>
        <end position="18"/>
    </location>
</feature>
<name>A0A3B1JSC6_ASTMX</name>
<organism evidence="2 3">
    <name type="scientific">Astyanax mexicanus</name>
    <name type="common">Blind cave fish</name>
    <name type="synonym">Astyanax fasciatus mexicanus</name>
    <dbReference type="NCBI Taxonomy" id="7994"/>
    <lineage>
        <taxon>Eukaryota</taxon>
        <taxon>Metazoa</taxon>
        <taxon>Chordata</taxon>
        <taxon>Craniata</taxon>
        <taxon>Vertebrata</taxon>
        <taxon>Euteleostomi</taxon>
        <taxon>Actinopterygii</taxon>
        <taxon>Neopterygii</taxon>
        <taxon>Teleostei</taxon>
        <taxon>Ostariophysi</taxon>
        <taxon>Characiformes</taxon>
        <taxon>Characoidei</taxon>
        <taxon>Acestrorhamphidae</taxon>
        <taxon>Acestrorhamphinae</taxon>
        <taxon>Astyanax</taxon>
    </lineage>
</organism>
<reference evidence="3" key="1">
    <citation type="submission" date="2013-03" db="EMBL/GenBank/DDBJ databases">
        <authorList>
            <person name="Jeffery W."/>
            <person name="Warren W."/>
            <person name="Wilson R.K."/>
        </authorList>
    </citation>
    <scope>NUCLEOTIDE SEQUENCE</scope>
    <source>
        <strain evidence="3">female</strain>
    </source>
</reference>
<dbReference type="GeneTree" id="ENSGT01030000239372"/>
<feature type="chain" id="PRO_5017344981" description="Tc1-like transposase DDE domain-containing protein" evidence="1">
    <location>
        <begin position="19"/>
        <end position="130"/>
    </location>
</feature>
<sequence>IKLVNMTILCVCVVSTSSLRDTDTIPWPAASPHLSLIENMWDAIGHSISTPLLLQHLQELCENIGASWNELSKNFIRNLYNSMLRCSACCNLSWPERIATFIIFFSFSLFTLHRLIFQEALSVPVRGERE</sequence>
<dbReference type="Gene3D" id="3.30.420.10">
    <property type="entry name" value="Ribonuclease H-like superfamily/Ribonuclease H"/>
    <property type="match status" value="1"/>
</dbReference>
<dbReference type="GO" id="GO:0003676">
    <property type="term" value="F:nucleic acid binding"/>
    <property type="evidence" value="ECO:0007669"/>
    <property type="project" value="InterPro"/>
</dbReference>
<dbReference type="Ensembl" id="ENSAMXT00000048052.1">
    <property type="protein sequence ID" value="ENSAMXP00000045312.1"/>
    <property type="gene ID" value="ENSAMXG00000038815.1"/>
</dbReference>
<dbReference type="Bgee" id="ENSAMXG00000038815">
    <property type="expression patterns" value="Expressed in brain and 12 other cell types or tissues"/>
</dbReference>
<keyword evidence="1" id="KW-0732">Signal</keyword>
<evidence type="ECO:0000256" key="1">
    <source>
        <dbReference type="SAM" id="SignalP"/>
    </source>
</evidence>
<dbReference type="Proteomes" id="UP000018467">
    <property type="component" value="Unassembled WGS sequence"/>
</dbReference>
<evidence type="ECO:0000313" key="2">
    <source>
        <dbReference type="Ensembl" id="ENSAMXP00000045312.1"/>
    </source>
</evidence>
<proteinExistence type="predicted"/>
<dbReference type="InterPro" id="IPR036397">
    <property type="entry name" value="RNaseH_sf"/>
</dbReference>
<reference evidence="2" key="3">
    <citation type="submission" date="2025-08" db="UniProtKB">
        <authorList>
            <consortium name="Ensembl"/>
        </authorList>
    </citation>
    <scope>IDENTIFICATION</scope>
</reference>
<accession>A0A3B1JSC6</accession>
<keyword evidence="3" id="KW-1185">Reference proteome</keyword>
<dbReference type="InParanoid" id="A0A3B1JSC6"/>
<protein>
    <recommendedName>
        <fullName evidence="4">Tc1-like transposase DDE domain-containing protein</fullName>
    </recommendedName>
</protein>
<dbReference type="AlphaFoldDB" id="A0A3B1JSC6"/>
<reference evidence="2" key="4">
    <citation type="submission" date="2025-09" db="UniProtKB">
        <authorList>
            <consortium name="Ensembl"/>
        </authorList>
    </citation>
    <scope>IDENTIFICATION</scope>
</reference>